<dbReference type="GO" id="GO:0009423">
    <property type="term" value="P:chorismate biosynthetic process"/>
    <property type="evidence" value="ECO:0007669"/>
    <property type="project" value="UniProtKB-UniPathway"/>
</dbReference>
<dbReference type="GO" id="GO:0009073">
    <property type="term" value="P:aromatic amino acid family biosynthetic process"/>
    <property type="evidence" value="ECO:0007669"/>
    <property type="project" value="UniProtKB-KW"/>
</dbReference>
<dbReference type="SUPFAM" id="SSF51569">
    <property type="entry name" value="Aldolase"/>
    <property type="match status" value="1"/>
</dbReference>
<keyword evidence="6 8" id="KW-0057">Aromatic amino acid biosynthesis</keyword>
<evidence type="ECO:0000256" key="3">
    <source>
        <dbReference type="ARBA" id="ARBA00007985"/>
    </source>
</evidence>
<dbReference type="GO" id="GO:0008652">
    <property type="term" value="P:amino acid biosynthetic process"/>
    <property type="evidence" value="ECO:0007669"/>
    <property type="project" value="UniProtKB-KW"/>
</dbReference>
<feature type="domain" description="DAHP synthetase I/KDSA" evidence="9">
    <location>
        <begin position="62"/>
        <end position="352"/>
    </location>
</feature>
<dbReference type="Proteomes" id="UP000199398">
    <property type="component" value="Unassembled WGS sequence"/>
</dbReference>
<reference evidence="10 13" key="2">
    <citation type="submission" date="2018-10" db="EMBL/GenBank/DDBJ databases">
        <title>Sequencing the genomes of 1000 actinobacteria strains.</title>
        <authorList>
            <person name="Klenk H.-P."/>
        </authorList>
    </citation>
    <scope>NUCLEOTIDE SEQUENCE [LARGE SCALE GENOMIC DNA]</scope>
    <source>
        <strain evidence="10 13">DSM 45119</strain>
    </source>
</reference>
<dbReference type="PANTHER" id="PTHR21225:SF12">
    <property type="entry name" value="PHOSPHO-2-DEHYDRO-3-DEOXYHEPTONATE ALDOLASE, TYROSINE-INHIBITED"/>
    <property type="match status" value="1"/>
</dbReference>
<comment type="catalytic activity">
    <reaction evidence="7 8">
        <text>D-erythrose 4-phosphate + phosphoenolpyruvate + H2O = 7-phospho-2-dehydro-3-deoxy-D-arabino-heptonate + phosphate</text>
        <dbReference type="Rhea" id="RHEA:14717"/>
        <dbReference type="ChEBI" id="CHEBI:15377"/>
        <dbReference type="ChEBI" id="CHEBI:16897"/>
        <dbReference type="ChEBI" id="CHEBI:43474"/>
        <dbReference type="ChEBI" id="CHEBI:58394"/>
        <dbReference type="ChEBI" id="CHEBI:58702"/>
        <dbReference type="EC" id="2.5.1.54"/>
    </reaction>
</comment>
<dbReference type="Proteomes" id="UP000270697">
    <property type="component" value="Unassembled WGS sequence"/>
</dbReference>
<dbReference type="InterPro" id="IPR006218">
    <property type="entry name" value="DAHP1/KDSA"/>
</dbReference>
<evidence type="ECO:0000259" key="9">
    <source>
        <dbReference type="Pfam" id="PF00793"/>
    </source>
</evidence>
<evidence type="ECO:0000313" key="10">
    <source>
        <dbReference type="EMBL" id="RKT88807.1"/>
    </source>
</evidence>
<evidence type="ECO:0000313" key="11">
    <source>
        <dbReference type="EMBL" id="SFN88300.1"/>
    </source>
</evidence>
<evidence type="ECO:0000256" key="5">
    <source>
        <dbReference type="ARBA" id="ARBA00022679"/>
    </source>
</evidence>
<dbReference type="InterPro" id="IPR013785">
    <property type="entry name" value="Aldolase_TIM"/>
</dbReference>
<evidence type="ECO:0000256" key="8">
    <source>
        <dbReference type="PIRNR" id="PIRNR001361"/>
    </source>
</evidence>
<keyword evidence="13" id="KW-1185">Reference proteome</keyword>
<sequence length="367" mass="37943">MAGSALPLELPAVAAEPSALAWPDGSARVLRPLPAPAELAERFPGDEHLRARVAAHRRAVRQIVEGTDDRLLVVVGPCSVHDPDAALHYAHELAGAAAAHDRDLLVVMRAYLEKPRTSVGWKGLLHDPHLDGGSDLAAGLAVGREFLVRAAASGLPLAYEFVDPFLAPYVLDLVSWGALGARTVASQPHRQLASALPMPVGMKNAVTGDVDVAIAAVRAARAAHTFPGVASNGAPAAVVGAGNPACHVVLRGGAQPNYDAGSVGATLDQLHAAGLGTGVVVDASHGNSGKDHRRQPGVVEDLAAQVAAGNRGLRGVMVESFLGAGSQDIAAKPLRYGVSVTDGCLDWPTTAECLEVLAEAARRRRNR</sequence>
<dbReference type="Pfam" id="PF00793">
    <property type="entry name" value="DAHP_synth_1"/>
    <property type="match status" value="1"/>
</dbReference>
<dbReference type="EMBL" id="FOUP01000007">
    <property type="protein sequence ID" value="SFN88300.1"/>
    <property type="molecule type" value="Genomic_DNA"/>
</dbReference>
<reference evidence="11 12" key="1">
    <citation type="submission" date="2016-10" db="EMBL/GenBank/DDBJ databases">
        <authorList>
            <person name="de Groot N.N."/>
        </authorList>
    </citation>
    <scope>NUCLEOTIDE SEQUENCE [LARGE SCALE GENOMIC DNA]</scope>
    <source>
        <strain evidence="11 12">CPCC 201259</strain>
    </source>
</reference>
<evidence type="ECO:0000256" key="6">
    <source>
        <dbReference type="ARBA" id="ARBA00023141"/>
    </source>
</evidence>
<keyword evidence="5 8" id="KW-0808">Transferase</keyword>
<comment type="function">
    <text evidence="1 8">Stereospecific condensation of phosphoenolpyruvate (PEP) and D-erythrose-4-phosphate (E4P) giving rise to 3-deoxy-D-arabino-heptulosonate-7-phosphate (DAHP).</text>
</comment>
<name>A0A1I5CMR0_9PSEU</name>
<keyword evidence="4 8" id="KW-0028">Amino-acid biosynthesis</keyword>
<dbReference type="PIRSF" id="PIRSF001361">
    <property type="entry name" value="DAHP_synthase"/>
    <property type="match status" value="1"/>
</dbReference>
<evidence type="ECO:0000313" key="12">
    <source>
        <dbReference type="Proteomes" id="UP000199398"/>
    </source>
</evidence>
<evidence type="ECO:0000313" key="13">
    <source>
        <dbReference type="Proteomes" id="UP000270697"/>
    </source>
</evidence>
<comment type="pathway">
    <text evidence="2 8">Metabolic intermediate biosynthesis; chorismate biosynthesis; chorismate from D-erythrose 4-phosphate and phosphoenolpyruvate: step 1/7.</text>
</comment>
<dbReference type="NCBIfam" id="TIGR00034">
    <property type="entry name" value="aroFGH"/>
    <property type="match status" value="1"/>
</dbReference>
<protein>
    <recommendedName>
        <fullName evidence="8">Phospho-2-dehydro-3-deoxyheptonate aldolase</fullName>
        <ecNumber evidence="8">2.5.1.54</ecNumber>
    </recommendedName>
</protein>
<dbReference type="GO" id="GO:0005737">
    <property type="term" value="C:cytoplasm"/>
    <property type="evidence" value="ECO:0007669"/>
    <property type="project" value="TreeGrafter"/>
</dbReference>
<dbReference type="UniPathway" id="UPA00053">
    <property type="reaction ID" value="UER00084"/>
</dbReference>
<dbReference type="InterPro" id="IPR006219">
    <property type="entry name" value="DAHP_synth_1"/>
</dbReference>
<evidence type="ECO:0000256" key="2">
    <source>
        <dbReference type="ARBA" id="ARBA00004688"/>
    </source>
</evidence>
<dbReference type="EMBL" id="RBXX01000002">
    <property type="protein sequence ID" value="RKT88807.1"/>
    <property type="molecule type" value="Genomic_DNA"/>
</dbReference>
<dbReference type="GO" id="GO:0003849">
    <property type="term" value="F:3-deoxy-7-phosphoheptulonate synthase activity"/>
    <property type="evidence" value="ECO:0007669"/>
    <property type="project" value="UniProtKB-EC"/>
</dbReference>
<evidence type="ECO:0000256" key="7">
    <source>
        <dbReference type="ARBA" id="ARBA00047508"/>
    </source>
</evidence>
<evidence type="ECO:0000256" key="1">
    <source>
        <dbReference type="ARBA" id="ARBA00003726"/>
    </source>
</evidence>
<dbReference type="STRING" id="455193.SAMN05421805_107232"/>
<dbReference type="OrthoDB" id="9807331at2"/>
<accession>A0A1I5CMR0</accession>
<proteinExistence type="inferred from homology"/>
<dbReference type="NCBIfam" id="NF009395">
    <property type="entry name" value="PRK12755.1"/>
    <property type="match status" value="1"/>
</dbReference>
<organism evidence="11 12">
    <name type="scientific">Saccharopolyspora antimicrobica</name>
    <dbReference type="NCBI Taxonomy" id="455193"/>
    <lineage>
        <taxon>Bacteria</taxon>
        <taxon>Bacillati</taxon>
        <taxon>Actinomycetota</taxon>
        <taxon>Actinomycetes</taxon>
        <taxon>Pseudonocardiales</taxon>
        <taxon>Pseudonocardiaceae</taxon>
        <taxon>Saccharopolyspora</taxon>
    </lineage>
</organism>
<dbReference type="RefSeq" id="WP_093154979.1">
    <property type="nucleotide sequence ID" value="NZ_FOUP01000007.1"/>
</dbReference>
<gene>
    <name evidence="10" type="ORF">ATL45_7248</name>
    <name evidence="11" type="ORF">SAMN05421805_107232</name>
</gene>
<dbReference type="AlphaFoldDB" id="A0A1I5CMR0"/>
<dbReference type="Gene3D" id="3.20.20.70">
    <property type="entry name" value="Aldolase class I"/>
    <property type="match status" value="1"/>
</dbReference>
<dbReference type="PANTHER" id="PTHR21225">
    <property type="entry name" value="PHOSPHO-2-DEHYDRO-3-DEOXYHEPTONATE ALDOLASE DAHP SYNTHETASE"/>
    <property type="match status" value="1"/>
</dbReference>
<evidence type="ECO:0000256" key="4">
    <source>
        <dbReference type="ARBA" id="ARBA00022605"/>
    </source>
</evidence>
<comment type="similarity">
    <text evidence="3 8">Belongs to the class-I DAHP synthase family.</text>
</comment>
<dbReference type="EC" id="2.5.1.54" evidence="8"/>